<dbReference type="InterPro" id="IPR007197">
    <property type="entry name" value="rSAM"/>
</dbReference>
<evidence type="ECO:0000256" key="5">
    <source>
        <dbReference type="ARBA" id="ARBA00022723"/>
    </source>
</evidence>
<keyword evidence="12" id="KW-1185">Reference proteome</keyword>
<evidence type="ECO:0000256" key="6">
    <source>
        <dbReference type="ARBA" id="ARBA00023004"/>
    </source>
</evidence>
<reference evidence="12" key="1">
    <citation type="submission" date="2017-09" db="EMBL/GenBank/DDBJ databases">
        <authorList>
            <person name="Varghese N."/>
            <person name="Submissions S."/>
        </authorList>
    </citation>
    <scope>NUCLEOTIDE SEQUENCE [LARGE SCALE GENOMIC DNA]</scope>
    <source>
        <strain evidence="12">DSM 2913</strain>
    </source>
</reference>
<dbReference type="InterPro" id="IPR058240">
    <property type="entry name" value="rSAM_sf"/>
</dbReference>
<evidence type="ECO:0000313" key="11">
    <source>
        <dbReference type="EMBL" id="SNZ16543.1"/>
    </source>
</evidence>
<comment type="function">
    <text evidence="9">Catalyzes the radical-mediated insertion of two sulfur atoms into the C-6 and C-8 positions of the octanoyl moiety bound to the lipoyl domains of lipoate-dependent enzymes, thereby converting the octanoylated domains into lipoylated derivatives.</text>
</comment>
<organism evidence="11 12">
    <name type="scientific">Hydrogenobacter hydrogenophilus</name>
    <dbReference type="NCBI Taxonomy" id="35835"/>
    <lineage>
        <taxon>Bacteria</taxon>
        <taxon>Pseudomonadati</taxon>
        <taxon>Aquificota</taxon>
        <taxon>Aquificia</taxon>
        <taxon>Aquificales</taxon>
        <taxon>Aquificaceae</taxon>
        <taxon>Hydrogenobacter</taxon>
    </lineage>
</organism>
<keyword evidence="4 9" id="KW-0949">S-adenosyl-L-methionine</keyword>
<evidence type="ECO:0000256" key="3">
    <source>
        <dbReference type="ARBA" id="ARBA00022679"/>
    </source>
</evidence>
<evidence type="ECO:0000256" key="2">
    <source>
        <dbReference type="ARBA" id="ARBA00022490"/>
    </source>
</evidence>
<keyword evidence="5 9" id="KW-0479">Metal-binding</keyword>
<evidence type="ECO:0000259" key="10">
    <source>
        <dbReference type="PROSITE" id="PS51918"/>
    </source>
</evidence>
<dbReference type="InterPro" id="IPR013785">
    <property type="entry name" value="Aldolase_TIM"/>
</dbReference>
<dbReference type="UniPathway" id="UPA00538">
    <property type="reaction ID" value="UER00593"/>
</dbReference>
<dbReference type="NCBIfam" id="NF004019">
    <property type="entry name" value="PRK05481.1"/>
    <property type="match status" value="1"/>
</dbReference>
<protein>
    <recommendedName>
        <fullName evidence="9">Lipoyl synthase</fullName>
        <ecNumber evidence="9">2.8.1.8</ecNumber>
    </recommendedName>
    <alternativeName>
        <fullName evidence="9">Lip-syn</fullName>
        <shortName evidence="9">LS</shortName>
    </alternativeName>
    <alternativeName>
        <fullName evidence="9">Lipoate synthase</fullName>
    </alternativeName>
    <alternativeName>
        <fullName evidence="9">Lipoic acid synthase</fullName>
    </alternativeName>
    <alternativeName>
        <fullName evidence="9">Sulfur insertion protein LipA</fullName>
    </alternativeName>
</protein>
<evidence type="ECO:0000256" key="7">
    <source>
        <dbReference type="ARBA" id="ARBA00023014"/>
    </source>
</evidence>
<dbReference type="AlphaFoldDB" id="A0A285P5V2"/>
<dbReference type="GO" id="GO:0051539">
    <property type="term" value="F:4 iron, 4 sulfur cluster binding"/>
    <property type="evidence" value="ECO:0007669"/>
    <property type="project" value="UniProtKB-UniRule"/>
</dbReference>
<feature type="binding site" evidence="9">
    <location>
        <position position="57"/>
    </location>
    <ligand>
        <name>[4Fe-4S] cluster</name>
        <dbReference type="ChEBI" id="CHEBI:49883"/>
        <label>2</label>
        <note>4Fe-4S-S-AdoMet</note>
    </ligand>
</feature>
<feature type="binding site" evidence="9">
    <location>
        <position position="53"/>
    </location>
    <ligand>
        <name>[4Fe-4S] cluster</name>
        <dbReference type="ChEBI" id="CHEBI:49883"/>
        <label>2</label>
        <note>4Fe-4S-S-AdoMet</note>
    </ligand>
</feature>
<dbReference type="PIRSF" id="PIRSF005963">
    <property type="entry name" value="Lipoyl_synth"/>
    <property type="match status" value="1"/>
</dbReference>
<keyword evidence="7 9" id="KW-0411">Iron-sulfur</keyword>
<feature type="binding site" evidence="9">
    <location>
        <position position="38"/>
    </location>
    <ligand>
        <name>[4Fe-4S] cluster</name>
        <dbReference type="ChEBI" id="CHEBI:49883"/>
        <label>1</label>
    </ligand>
</feature>
<feature type="binding site" evidence="9">
    <location>
        <position position="266"/>
    </location>
    <ligand>
        <name>[4Fe-4S] cluster</name>
        <dbReference type="ChEBI" id="CHEBI:49883"/>
        <label>1</label>
    </ligand>
</feature>
<dbReference type="SFLD" id="SFLDG01058">
    <property type="entry name" value="lipoyl_synthase_like"/>
    <property type="match status" value="1"/>
</dbReference>
<evidence type="ECO:0000256" key="1">
    <source>
        <dbReference type="ARBA" id="ARBA00022485"/>
    </source>
</evidence>
<dbReference type="RefSeq" id="WP_096603296.1">
    <property type="nucleotide sequence ID" value="NZ_OBEN01000012.1"/>
</dbReference>
<evidence type="ECO:0000256" key="9">
    <source>
        <dbReference type="HAMAP-Rule" id="MF_00206"/>
    </source>
</evidence>
<dbReference type="CDD" id="cd01335">
    <property type="entry name" value="Radical_SAM"/>
    <property type="match status" value="1"/>
</dbReference>
<dbReference type="PROSITE" id="PS51918">
    <property type="entry name" value="RADICAL_SAM"/>
    <property type="match status" value="1"/>
</dbReference>
<keyword evidence="1 9" id="KW-0004">4Fe-4S</keyword>
<keyword evidence="3 9" id="KW-0808">Transferase</keyword>
<dbReference type="SFLD" id="SFLDS00029">
    <property type="entry name" value="Radical_SAM"/>
    <property type="match status" value="1"/>
</dbReference>
<dbReference type="InterPro" id="IPR006638">
    <property type="entry name" value="Elp3/MiaA/NifB-like_rSAM"/>
</dbReference>
<comment type="subcellular location">
    <subcellularLocation>
        <location evidence="9">Cytoplasm</location>
    </subcellularLocation>
</comment>
<dbReference type="GO" id="GO:0005737">
    <property type="term" value="C:cytoplasm"/>
    <property type="evidence" value="ECO:0007669"/>
    <property type="project" value="UniProtKB-SubCell"/>
</dbReference>
<keyword evidence="2 9" id="KW-0963">Cytoplasm</keyword>
<dbReference type="SFLD" id="SFLDF00271">
    <property type="entry name" value="lipoyl_synthase"/>
    <property type="match status" value="1"/>
</dbReference>
<dbReference type="OrthoDB" id="9787898at2"/>
<dbReference type="Pfam" id="PF04055">
    <property type="entry name" value="Radical_SAM"/>
    <property type="match status" value="1"/>
</dbReference>
<comment type="catalytic activity">
    <reaction evidence="8 9">
        <text>[[Fe-S] cluster scaffold protein carrying a second [4Fe-4S](2+) cluster] + N(6)-octanoyl-L-lysyl-[protein] + 2 oxidized [2Fe-2S]-[ferredoxin] + 2 S-adenosyl-L-methionine + 4 H(+) = [[Fe-S] cluster scaffold protein] + N(6)-[(R)-dihydrolipoyl]-L-lysyl-[protein] + 4 Fe(3+) + 2 hydrogen sulfide + 2 5'-deoxyadenosine + 2 L-methionine + 2 reduced [2Fe-2S]-[ferredoxin]</text>
        <dbReference type="Rhea" id="RHEA:16585"/>
        <dbReference type="Rhea" id="RHEA-COMP:9928"/>
        <dbReference type="Rhea" id="RHEA-COMP:10000"/>
        <dbReference type="Rhea" id="RHEA-COMP:10001"/>
        <dbReference type="Rhea" id="RHEA-COMP:10475"/>
        <dbReference type="Rhea" id="RHEA-COMP:14568"/>
        <dbReference type="Rhea" id="RHEA-COMP:14569"/>
        <dbReference type="ChEBI" id="CHEBI:15378"/>
        <dbReference type="ChEBI" id="CHEBI:17319"/>
        <dbReference type="ChEBI" id="CHEBI:29034"/>
        <dbReference type="ChEBI" id="CHEBI:29919"/>
        <dbReference type="ChEBI" id="CHEBI:33722"/>
        <dbReference type="ChEBI" id="CHEBI:33737"/>
        <dbReference type="ChEBI" id="CHEBI:33738"/>
        <dbReference type="ChEBI" id="CHEBI:57844"/>
        <dbReference type="ChEBI" id="CHEBI:59789"/>
        <dbReference type="ChEBI" id="CHEBI:78809"/>
        <dbReference type="ChEBI" id="CHEBI:83100"/>
        <dbReference type="EC" id="2.8.1.8"/>
    </reaction>
</comment>
<dbReference type="EC" id="2.8.1.8" evidence="9"/>
<dbReference type="SMART" id="SM00729">
    <property type="entry name" value="Elp3"/>
    <property type="match status" value="1"/>
</dbReference>
<dbReference type="Proteomes" id="UP000218627">
    <property type="component" value="Unassembled WGS sequence"/>
</dbReference>
<feature type="binding site" evidence="9">
    <location>
        <position position="27"/>
    </location>
    <ligand>
        <name>[4Fe-4S] cluster</name>
        <dbReference type="ChEBI" id="CHEBI:49883"/>
        <label>1</label>
    </ligand>
</feature>
<feature type="binding site" evidence="9">
    <location>
        <position position="60"/>
    </location>
    <ligand>
        <name>[4Fe-4S] cluster</name>
        <dbReference type="ChEBI" id="CHEBI:49883"/>
        <label>2</label>
        <note>4Fe-4S-S-AdoMet</note>
    </ligand>
</feature>
<comment type="cofactor">
    <cofactor evidence="9">
        <name>[4Fe-4S] cluster</name>
        <dbReference type="ChEBI" id="CHEBI:49883"/>
    </cofactor>
    <text evidence="9">Binds 2 [4Fe-4S] clusters per subunit. One cluster is coordinated with 3 cysteines and an exchangeable S-adenosyl-L-methionine.</text>
</comment>
<dbReference type="EMBL" id="OBEN01000012">
    <property type="protein sequence ID" value="SNZ16543.1"/>
    <property type="molecule type" value="Genomic_DNA"/>
</dbReference>
<dbReference type="GO" id="GO:0046872">
    <property type="term" value="F:metal ion binding"/>
    <property type="evidence" value="ECO:0007669"/>
    <property type="project" value="UniProtKB-KW"/>
</dbReference>
<feature type="domain" description="Radical SAM core" evidence="10">
    <location>
        <begin position="39"/>
        <end position="255"/>
    </location>
</feature>
<dbReference type="NCBIfam" id="NF009544">
    <property type="entry name" value="PRK12928.1"/>
    <property type="match status" value="1"/>
</dbReference>
<dbReference type="InterPro" id="IPR003698">
    <property type="entry name" value="Lipoyl_synth"/>
</dbReference>
<dbReference type="SUPFAM" id="SSF102114">
    <property type="entry name" value="Radical SAM enzymes"/>
    <property type="match status" value="1"/>
</dbReference>
<name>A0A285P5V2_9AQUI</name>
<proteinExistence type="inferred from homology"/>
<dbReference type="PANTHER" id="PTHR10949">
    <property type="entry name" value="LIPOYL SYNTHASE"/>
    <property type="match status" value="1"/>
</dbReference>
<dbReference type="GO" id="GO:0009249">
    <property type="term" value="P:protein lipoylation"/>
    <property type="evidence" value="ECO:0007669"/>
    <property type="project" value="UniProtKB-UniRule"/>
</dbReference>
<dbReference type="PANTHER" id="PTHR10949:SF0">
    <property type="entry name" value="LIPOYL SYNTHASE, MITOCHONDRIAL"/>
    <property type="match status" value="1"/>
</dbReference>
<dbReference type="GO" id="GO:0016992">
    <property type="term" value="F:lipoate synthase activity"/>
    <property type="evidence" value="ECO:0007669"/>
    <property type="project" value="UniProtKB-UniRule"/>
</dbReference>
<dbReference type="Gene3D" id="3.20.20.70">
    <property type="entry name" value="Aldolase class I"/>
    <property type="match status" value="1"/>
</dbReference>
<gene>
    <name evidence="9" type="primary">lipA</name>
    <name evidence="11" type="ORF">SAMN06265353_1638</name>
</gene>
<accession>A0A285P5V2</accession>
<dbReference type="NCBIfam" id="TIGR00510">
    <property type="entry name" value="lipA"/>
    <property type="match status" value="1"/>
</dbReference>
<keyword evidence="6 9" id="KW-0408">Iron</keyword>
<comment type="pathway">
    <text evidence="9">Protein modification; protein lipoylation via endogenous pathway; protein N(6)-(lipoyl)lysine from octanoyl-[acyl-carrier-protein]: step 2/2.</text>
</comment>
<sequence>MNKPRLLLSETHAVKKLLRDLRLNTVCEESRCPNISECFGSGTATFMILGDICTRGCTFCNVSKGKPKGIDEQEPYRLLDAVKKLGLKYVVITSVTRDDLPDGGAEHFAKCVSILKKGIKDIKVEVLVPDFKGSEEALRKVLSSGPDVLNHNVETVPRLYRAVRKGASYKRSLYILKKSKELFPHIRTKSAIVLGFGETKEEVVSVMQDLRNVECDFLTIGQYYQPSFKHHPTVKYYTYEEFEELRRIALSMGFKYVASGPNVRSSYKAFESVSI</sequence>
<evidence type="ECO:0000313" key="12">
    <source>
        <dbReference type="Proteomes" id="UP000218627"/>
    </source>
</evidence>
<feature type="binding site" evidence="9">
    <location>
        <position position="32"/>
    </location>
    <ligand>
        <name>[4Fe-4S] cluster</name>
        <dbReference type="ChEBI" id="CHEBI:49883"/>
        <label>1</label>
    </ligand>
</feature>
<evidence type="ECO:0000256" key="8">
    <source>
        <dbReference type="ARBA" id="ARBA00047326"/>
    </source>
</evidence>
<comment type="similarity">
    <text evidence="9">Belongs to the radical SAM superfamily. Lipoyl synthase family.</text>
</comment>
<dbReference type="FunFam" id="3.20.20.70:FF:000040">
    <property type="entry name" value="Lipoyl synthase"/>
    <property type="match status" value="1"/>
</dbReference>
<dbReference type="HAMAP" id="MF_00206">
    <property type="entry name" value="Lipoyl_synth"/>
    <property type="match status" value="1"/>
</dbReference>
<evidence type="ECO:0000256" key="4">
    <source>
        <dbReference type="ARBA" id="ARBA00022691"/>
    </source>
</evidence>